<evidence type="ECO:0000256" key="5">
    <source>
        <dbReference type="HAMAP-Rule" id="MF_00213"/>
    </source>
</evidence>
<dbReference type="OrthoDB" id="9800361at2"/>
<dbReference type="InterPro" id="IPR000688">
    <property type="entry name" value="HypA/HybF"/>
</dbReference>
<comment type="function">
    <text evidence="5">Involved in the maturation of [NiFe] hydrogenases. Required for nickel insertion into the metal center of the hydrogenase.</text>
</comment>
<accession>A0A4U8TCT2</accession>
<comment type="similarity">
    <text evidence="1 5">Belongs to the HypA/HybF family.</text>
</comment>
<comment type="caution">
    <text evidence="6">The sequence shown here is derived from an EMBL/GenBank/DDBJ whole genome shotgun (WGS) entry which is preliminary data.</text>
</comment>
<feature type="binding site" evidence="5">
    <location>
        <position position="2"/>
    </location>
    <ligand>
        <name>Ni(2+)</name>
        <dbReference type="ChEBI" id="CHEBI:49786"/>
    </ligand>
</feature>
<dbReference type="Pfam" id="PF01155">
    <property type="entry name" value="HypA"/>
    <property type="match status" value="1"/>
</dbReference>
<dbReference type="GO" id="GO:0008270">
    <property type="term" value="F:zinc ion binding"/>
    <property type="evidence" value="ECO:0007669"/>
    <property type="project" value="UniProtKB-UniRule"/>
</dbReference>
<protein>
    <recommendedName>
        <fullName evidence="5">Hydrogenase maturation factor HypA</fullName>
    </recommendedName>
</protein>
<feature type="binding site" evidence="5">
    <location>
        <position position="77"/>
    </location>
    <ligand>
        <name>Zn(2+)</name>
        <dbReference type="ChEBI" id="CHEBI:29105"/>
    </ligand>
</feature>
<dbReference type="GO" id="GO:0051604">
    <property type="term" value="P:protein maturation"/>
    <property type="evidence" value="ECO:0007669"/>
    <property type="project" value="InterPro"/>
</dbReference>
<feature type="binding site" evidence="5">
    <location>
        <position position="74"/>
    </location>
    <ligand>
        <name>Zn(2+)</name>
        <dbReference type="ChEBI" id="CHEBI:29105"/>
    </ligand>
</feature>
<dbReference type="Gene3D" id="3.30.2320.80">
    <property type="match status" value="1"/>
</dbReference>
<dbReference type="PROSITE" id="PS01249">
    <property type="entry name" value="HYPA"/>
    <property type="match status" value="1"/>
</dbReference>
<name>A0A4U8TCT2_9HELI</name>
<dbReference type="AlphaFoldDB" id="A0A4U8TCT2"/>
<dbReference type="EMBL" id="JRPR02000001">
    <property type="protein sequence ID" value="TLD97484.1"/>
    <property type="molecule type" value="Genomic_DNA"/>
</dbReference>
<keyword evidence="4 5" id="KW-0862">Zinc</keyword>
<keyword evidence="3 5" id="KW-0479">Metal-binding</keyword>
<dbReference type="NCBIfam" id="NF001839">
    <property type="entry name" value="PRK00564.1"/>
    <property type="match status" value="1"/>
</dbReference>
<feature type="binding site" evidence="5">
    <location>
        <position position="91"/>
    </location>
    <ligand>
        <name>Zn(2+)</name>
        <dbReference type="ChEBI" id="CHEBI:29105"/>
    </ligand>
</feature>
<dbReference type="STRING" id="1677920.LS71_00160"/>
<evidence type="ECO:0000256" key="1">
    <source>
        <dbReference type="ARBA" id="ARBA00010748"/>
    </source>
</evidence>
<evidence type="ECO:0000256" key="4">
    <source>
        <dbReference type="ARBA" id="ARBA00022833"/>
    </source>
</evidence>
<dbReference type="Proteomes" id="UP000029733">
    <property type="component" value="Unassembled WGS sequence"/>
</dbReference>
<evidence type="ECO:0000256" key="3">
    <source>
        <dbReference type="ARBA" id="ARBA00022723"/>
    </source>
</evidence>
<dbReference type="PANTHER" id="PTHR34535">
    <property type="entry name" value="HYDROGENASE MATURATION FACTOR HYPA"/>
    <property type="match status" value="1"/>
</dbReference>
<dbReference type="HAMAP" id="MF_00213">
    <property type="entry name" value="HypA_HybF"/>
    <property type="match status" value="1"/>
</dbReference>
<gene>
    <name evidence="5 6" type="primary">hypA</name>
    <name evidence="6" type="ORF">LS71_001670</name>
</gene>
<dbReference type="PIRSF" id="PIRSF004761">
    <property type="entry name" value="Hydrgn_mat_HypA"/>
    <property type="match status" value="1"/>
</dbReference>
<keyword evidence="7" id="KW-1185">Reference proteome</keyword>
<dbReference type="GO" id="GO:0016151">
    <property type="term" value="F:nickel cation binding"/>
    <property type="evidence" value="ECO:0007669"/>
    <property type="project" value="UniProtKB-UniRule"/>
</dbReference>
<dbReference type="NCBIfam" id="TIGR00100">
    <property type="entry name" value="hypA"/>
    <property type="match status" value="1"/>
</dbReference>
<reference evidence="6 7" key="1">
    <citation type="journal article" date="2014" name="Genome Announc.">
        <title>Draft genome sequences of eight enterohepatic helicobacter species isolated from both laboratory and wild rodents.</title>
        <authorList>
            <person name="Sheh A."/>
            <person name="Shen Z."/>
            <person name="Fox J.G."/>
        </authorList>
    </citation>
    <scope>NUCLEOTIDE SEQUENCE [LARGE SCALE GENOMIC DNA]</scope>
    <source>
        <strain evidence="6 7">MIT 09-6949</strain>
    </source>
</reference>
<evidence type="ECO:0000313" key="7">
    <source>
        <dbReference type="Proteomes" id="UP000029733"/>
    </source>
</evidence>
<dbReference type="InterPro" id="IPR020538">
    <property type="entry name" value="Hydgase_Ni_incorp_HypA/HybF_CS"/>
</dbReference>
<dbReference type="RefSeq" id="WP_034352044.1">
    <property type="nucleotide sequence ID" value="NZ_JRPR02000001.1"/>
</dbReference>
<feature type="binding site" evidence="5">
    <location>
        <position position="94"/>
    </location>
    <ligand>
        <name>Zn(2+)</name>
        <dbReference type="ChEBI" id="CHEBI:29105"/>
    </ligand>
</feature>
<evidence type="ECO:0000256" key="2">
    <source>
        <dbReference type="ARBA" id="ARBA00022596"/>
    </source>
</evidence>
<organism evidence="6 7">
    <name type="scientific">Helicobacter jaachi</name>
    <dbReference type="NCBI Taxonomy" id="1677920"/>
    <lineage>
        <taxon>Bacteria</taxon>
        <taxon>Pseudomonadati</taxon>
        <taxon>Campylobacterota</taxon>
        <taxon>Epsilonproteobacteria</taxon>
        <taxon>Campylobacterales</taxon>
        <taxon>Helicobacteraceae</taxon>
        <taxon>Helicobacter</taxon>
    </lineage>
</organism>
<evidence type="ECO:0000313" key="6">
    <source>
        <dbReference type="EMBL" id="TLD97484.1"/>
    </source>
</evidence>
<sequence>MHEYSIITSLIEMCESHAKANNAISVAKVCVAIGERSGVDSALIESAFETFKLDSVFMQQAKLELSYQPVILQCQQCEQSFQSSNLSYSTCPHCQSQDVIITQGKELHLLSLELDIPS</sequence>
<dbReference type="PANTHER" id="PTHR34535:SF3">
    <property type="entry name" value="HYDROGENASE MATURATION FACTOR HYPA"/>
    <property type="match status" value="1"/>
</dbReference>
<proteinExistence type="inferred from homology"/>
<keyword evidence="2 5" id="KW-0533">Nickel</keyword>